<dbReference type="PANTHER" id="PTHR11538:SF41">
    <property type="entry name" value="PHENYLALANINE--TRNA LIGASE, MITOCHONDRIAL"/>
    <property type="match status" value="1"/>
</dbReference>
<dbReference type="InterPro" id="IPR022911">
    <property type="entry name" value="Phe_tRNA_ligase_alpha1_bac"/>
</dbReference>
<dbReference type="Gene3D" id="3.30.930.10">
    <property type="entry name" value="Bira Bifunctional Protein, Domain 2"/>
    <property type="match status" value="1"/>
</dbReference>
<evidence type="ECO:0000256" key="13">
    <source>
        <dbReference type="HAMAP-Rule" id="MF_00281"/>
    </source>
</evidence>
<keyword evidence="16" id="KW-1185">Reference proteome</keyword>
<dbReference type="STRING" id="29539.SAMN02745716_1814"/>
<dbReference type="PANTHER" id="PTHR11538">
    <property type="entry name" value="PHENYLALANYL-TRNA SYNTHETASE"/>
    <property type="match status" value="1"/>
</dbReference>
<organism evidence="15 16">
    <name type="scientific">Thermoleophilum album</name>
    <dbReference type="NCBI Taxonomy" id="29539"/>
    <lineage>
        <taxon>Bacteria</taxon>
        <taxon>Bacillati</taxon>
        <taxon>Actinomycetota</taxon>
        <taxon>Thermoleophilia</taxon>
        <taxon>Thermoleophilales</taxon>
        <taxon>Thermoleophilaceae</taxon>
        <taxon>Thermoleophilum</taxon>
    </lineage>
</organism>
<accession>A0A1H6FX75</accession>
<dbReference type="GO" id="GO:0000049">
    <property type="term" value="F:tRNA binding"/>
    <property type="evidence" value="ECO:0007669"/>
    <property type="project" value="InterPro"/>
</dbReference>
<comment type="cofactor">
    <cofactor evidence="13">
        <name>Mg(2+)</name>
        <dbReference type="ChEBI" id="CHEBI:18420"/>
    </cofactor>
    <text evidence="13">Binds 2 magnesium ions per tetramer.</text>
</comment>
<keyword evidence="7 13" id="KW-0547">Nucleotide-binding</keyword>
<dbReference type="InterPro" id="IPR045864">
    <property type="entry name" value="aa-tRNA-synth_II/BPL/LPL"/>
</dbReference>
<evidence type="ECO:0000256" key="4">
    <source>
        <dbReference type="ARBA" id="ARBA00022490"/>
    </source>
</evidence>
<dbReference type="SUPFAM" id="SSF55681">
    <property type="entry name" value="Class II aaRS and biotin synthetases"/>
    <property type="match status" value="1"/>
</dbReference>
<dbReference type="Pfam" id="PF02912">
    <property type="entry name" value="Phe_tRNA-synt_N"/>
    <property type="match status" value="1"/>
</dbReference>
<reference evidence="16" key="1">
    <citation type="submission" date="2016-10" db="EMBL/GenBank/DDBJ databases">
        <authorList>
            <person name="Varghese N."/>
            <person name="Submissions S."/>
        </authorList>
    </citation>
    <scope>NUCLEOTIDE SEQUENCE [LARGE SCALE GENOMIC DNA]</scope>
    <source>
        <strain evidence="16">ATCC 35263</strain>
    </source>
</reference>
<evidence type="ECO:0000256" key="12">
    <source>
        <dbReference type="ARBA" id="ARBA00049255"/>
    </source>
</evidence>
<dbReference type="AlphaFoldDB" id="A0A1H6FX75"/>
<evidence type="ECO:0000256" key="8">
    <source>
        <dbReference type="ARBA" id="ARBA00022840"/>
    </source>
</evidence>
<keyword evidence="11 13" id="KW-0030">Aminoacyl-tRNA synthetase</keyword>
<dbReference type="GO" id="GO:0000287">
    <property type="term" value="F:magnesium ion binding"/>
    <property type="evidence" value="ECO:0007669"/>
    <property type="project" value="UniProtKB-UniRule"/>
</dbReference>
<evidence type="ECO:0000256" key="5">
    <source>
        <dbReference type="ARBA" id="ARBA00022598"/>
    </source>
</evidence>
<proteinExistence type="inferred from homology"/>
<dbReference type="RefSeq" id="WP_093118320.1">
    <property type="nucleotide sequence ID" value="NZ_FNWJ01000002.1"/>
</dbReference>
<gene>
    <name evidence="13" type="primary">pheS</name>
    <name evidence="15" type="ORF">SAMN02745716_1814</name>
</gene>
<comment type="similarity">
    <text evidence="2 13">Belongs to the class-II aminoacyl-tRNA synthetase family. Phe-tRNA synthetase alpha subunit type 1 subfamily.</text>
</comment>
<evidence type="ECO:0000256" key="3">
    <source>
        <dbReference type="ARBA" id="ARBA00011209"/>
    </source>
</evidence>
<evidence type="ECO:0000256" key="7">
    <source>
        <dbReference type="ARBA" id="ARBA00022741"/>
    </source>
</evidence>
<dbReference type="SUPFAM" id="SSF46589">
    <property type="entry name" value="tRNA-binding arm"/>
    <property type="match status" value="1"/>
</dbReference>
<dbReference type="FunFam" id="3.30.930.10:FF:000003">
    <property type="entry name" value="Phenylalanine--tRNA ligase alpha subunit"/>
    <property type="match status" value="1"/>
</dbReference>
<keyword evidence="5 13" id="KW-0436">Ligase</keyword>
<keyword evidence="8 13" id="KW-0067">ATP-binding</keyword>
<protein>
    <recommendedName>
        <fullName evidence="13">Phenylalanine--tRNA ligase alpha subunit</fullName>
        <ecNumber evidence="13">6.1.1.20</ecNumber>
    </recommendedName>
    <alternativeName>
        <fullName evidence="13">Phenylalanyl-tRNA synthetase alpha subunit</fullName>
        <shortName evidence="13">PheRS</shortName>
    </alternativeName>
</protein>
<feature type="binding site" evidence="13">
    <location>
        <position position="259"/>
    </location>
    <ligand>
        <name>Mg(2+)</name>
        <dbReference type="ChEBI" id="CHEBI:18420"/>
        <note>shared with beta subunit</note>
    </ligand>
</feature>
<comment type="subcellular location">
    <subcellularLocation>
        <location evidence="1 13">Cytoplasm</location>
    </subcellularLocation>
</comment>
<comment type="catalytic activity">
    <reaction evidence="12 13">
        <text>tRNA(Phe) + L-phenylalanine + ATP = L-phenylalanyl-tRNA(Phe) + AMP + diphosphate + H(+)</text>
        <dbReference type="Rhea" id="RHEA:19413"/>
        <dbReference type="Rhea" id="RHEA-COMP:9668"/>
        <dbReference type="Rhea" id="RHEA-COMP:9699"/>
        <dbReference type="ChEBI" id="CHEBI:15378"/>
        <dbReference type="ChEBI" id="CHEBI:30616"/>
        <dbReference type="ChEBI" id="CHEBI:33019"/>
        <dbReference type="ChEBI" id="CHEBI:58095"/>
        <dbReference type="ChEBI" id="CHEBI:78442"/>
        <dbReference type="ChEBI" id="CHEBI:78531"/>
        <dbReference type="ChEBI" id="CHEBI:456215"/>
        <dbReference type="EC" id="6.1.1.20"/>
    </reaction>
</comment>
<sequence length="351" mass="39437">MAEVAERFDPARLVEEAKRAIRAAASLAELEDLRVRYLGRKSELSQLLRSIGSLPPERRAEVGKQANAARRELEALLDERGGELERRELEQRLSADRVDVTLPGDPPQPLGRLHIVSETRRLLEDVFLGLGFKVLEGPEVEYDYYNFTALNIPPGHPARTTMDTFYLDGEVVLRTHTSPMQIRAMEAEGPPLYVVVPGRVYRRDSDATHTPMFHQLEGLAVDEDITLADLQGVLLEFARAVFGPDREIRLRAGYFPFTEPSVEVDVSCFACTRDGSPCRICKGSGWIEILGAGMVDPNVFEFVRDRGYDPERVQGFAFGLGIDRIAMLRYGVPDLRLLFDNDARFLEQFGA</sequence>
<keyword evidence="4 13" id="KW-0963">Cytoplasm</keyword>
<keyword evidence="9 13" id="KW-0460">Magnesium</keyword>
<dbReference type="EMBL" id="FNWJ01000002">
    <property type="protein sequence ID" value="SEH15022.1"/>
    <property type="molecule type" value="Genomic_DNA"/>
</dbReference>
<keyword evidence="6 13" id="KW-0479">Metal-binding</keyword>
<dbReference type="GO" id="GO:0004826">
    <property type="term" value="F:phenylalanine-tRNA ligase activity"/>
    <property type="evidence" value="ECO:0007669"/>
    <property type="project" value="UniProtKB-UniRule"/>
</dbReference>
<evidence type="ECO:0000313" key="15">
    <source>
        <dbReference type="EMBL" id="SEH15022.1"/>
    </source>
</evidence>
<dbReference type="InterPro" id="IPR002319">
    <property type="entry name" value="Phenylalanyl-tRNA_Synthase"/>
</dbReference>
<evidence type="ECO:0000256" key="6">
    <source>
        <dbReference type="ARBA" id="ARBA00022723"/>
    </source>
</evidence>
<comment type="subunit">
    <text evidence="3 13">Tetramer of two alpha and two beta subunits.</text>
</comment>
<dbReference type="InterPro" id="IPR010978">
    <property type="entry name" value="tRNA-bd_arm"/>
</dbReference>
<dbReference type="PROSITE" id="PS50862">
    <property type="entry name" value="AA_TRNA_LIGASE_II"/>
    <property type="match status" value="1"/>
</dbReference>
<dbReference type="HAMAP" id="MF_00281">
    <property type="entry name" value="Phe_tRNA_synth_alpha1"/>
    <property type="match status" value="1"/>
</dbReference>
<evidence type="ECO:0000256" key="9">
    <source>
        <dbReference type="ARBA" id="ARBA00022842"/>
    </source>
</evidence>
<evidence type="ECO:0000259" key="14">
    <source>
        <dbReference type="PROSITE" id="PS50862"/>
    </source>
</evidence>
<feature type="domain" description="Aminoacyl-transfer RNA synthetases class-II family profile" evidence="14">
    <location>
        <begin position="115"/>
        <end position="340"/>
    </location>
</feature>
<name>A0A1H6FX75_THEAL</name>
<dbReference type="InterPro" id="IPR006195">
    <property type="entry name" value="aa-tRNA-synth_II"/>
</dbReference>
<dbReference type="InterPro" id="IPR004529">
    <property type="entry name" value="Phe-tRNA-synth_IIc_asu"/>
</dbReference>
<dbReference type="NCBIfam" id="TIGR00468">
    <property type="entry name" value="pheS"/>
    <property type="match status" value="1"/>
</dbReference>
<evidence type="ECO:0000256" key="1">
    <source>
        <dbReference type="ARBA" id="ARBA00004496"/>
    </source>
</evidence>
<dbReference type="Proteomes" id="UP000222056">
    <property type="component" value="Unassembled WGS sequence"/>
</dbReference>
<dbReference type="GO" id="GO:0005737">
    <property type="term" value="C:cytoplasm"/>
    <property type="evidence" value="ECO:0007669"/>
    <property type="project" value="UniProtKB-SubCell"/>
</dbReference>
<keyword evidence="10 13" id="KW-0648">Protein biosynthesis</keyword>
<dbReference type="GO" id="GO:0006432">
    <property type="term" value="P:phenylalanyl-tRNA aminoacylation"/>
    <property type="evidence" value="ECO:0007669"/>
    <property type="project" value="UniProtKB-UniRule"/>
</dbReference>
<dbReference type="InterPro" id="IPR004188">
    <property type="entry name" value="Phe-tRNA_ligase_II_N"/>
</dbReference>
<dbReference type="OrthoDB" id="9800719at2"/>
<evidence type="ECO:0000256" key="2">
    <source>
        <dbReference type="ARBA" id="ARBA00010207"/>
    </source>
</evidence>
<dbReference type="CDD" id="cd00496">
    <property type="entry name" value="PheRS_alpha_core"/>
    <property type="match status" value="1"/>
</dbReference>
<evidence type="ECO:0000313" key="16">
    <source>
        <dbReference type="Proteomes" id="UP000222056"/>
    </source>
</evidence>
<dbReference type="EC" id="6.1.1.20" evidence="13"/>
<dbReference type="Pfam" id="PF01409">
    <property type="entry name" value="tRNA-synt_2d"/>
    <property type="match status" value="1"/>
</dbReference>
<evidence type="ECO:0000256" key="11">
    <source>
        <dbReference type="ARBA" id="ARBA00023146"/>
    </source>
</evidence>
<dbReference type="GO" id="GO:0005524">
    <property type="term" value="F:ATP binding"/>
    <property type="evidence" value="ECO:0007669"/>
    <property type="project" value="UniProtKB-UniRule"/>
</dbReference>
<evidence type="ECO:0000256" key="10">
    <source>
        <dbReference type="ARBA" id="ARBA00022917"/>
    </source>
</evidence>